<proteinExistence type="predicted"/>
<accession>A0AC34REJ0</accession>
<evidence type="ECO:0000313" key="2">
    <source>
        <dbReference type="WBParaSite" id="JU765_v2.g5900.t1"/>
    </source>
</evidence>
<name>A0AC34REJ0_9BILA</name>
<evidence type="ECO:0000313" key="1">
    <source>
        <dbReference type="Proteomes" id="UP000887576"/>
    </source>
</evidence>
<protein>
    <submittedName>
        <fullName evidence="2">Uncharacterized protein</fullName>
    </submittedName>
</protein>
<dbReference type="WBParaSite" id="JU765_v2.g5900.t1">
    <property type="protein sequence ID" value="JU765_v2.g5900.t1"/>
    <property type="gene ID" value="JU765_v2.g5900"/>
</dbReference>
<dbReference type="Proteomes" id="UP000887576">
    <property type="component" value="Unplaced"/>
</dbReference>
<organism evidence="1 2">
    <name type="scientific">Panagrolaimus sp. JU765</name>
    <dbReference type="NCBI Taxonomy" id="591449"/>
    <lineage>
        <taxon>Eukaryota</taxon>
        <taxon>Metazoa</taxon>
        <taxon>Ecdysozoa</taxon>
        <taxon>Nematoda</taxon>
        <taxon>Chromadorea</taxon>
        <taxon>Rhabditida</taxon>
        <taxon>Tylenchina</taxon>
        <taxon>Panagrolaimomorpha</taxon>
        <taxon>Panagrolaimoidea</taxon>
        <taxon>Panagrolaimidae</taxon>
        <taxon>Panagrolaimus</taxon>
    </lineage>
</organism>
<reference evidence="2" key="1">
    <citation type="submission" date="2022-11" db="UniProtKB">
        <authorList>
            <consortium name="WormBaseParasite"/>
        </authorList>
    </citation>
    <scope>IDENTIFICATION</scope>
</reference>
<sequence>MLKVKYPDIVKPEYLTCCSIHVRDMATYIAGFYLITEFFLIIFCPQAGRFYGGGLIFLALTLLYADIAVQPCAYWPFLIVKGITVILVGLASVIVTFVSIVLISSLLYKFFMPLKFCNLNSYFLRQNMLVDFDFDYLIMIILIIILTIIFVASLVFHIWQWYVVYRAKNYMITEVISGNTKIQVETMNGDVIVIV</sequence>